<keyword evidence="4" id="KW-1185">Reference proteome</keyword>
<feature type="compositionally biased region" description="Polar residues" evidence="2">
    <location>
        <begin position="553"/>
        <end position="569"/>
    </location>
</feature>
<feature type="compositionally biased region" description="Basic and acidic residues" evidence="2">
    <location>
        <begin position="407"/>
        <end position="425"/>
    </location>
</feature>
<proteinExistence type="predicted"/>
<feature type="compositionally biased region" description="Basic and acidic residues" evidence="2">
    <location>
        <begin position="261"/>
        <end position="270"/>
    </location>
</feature>
<protein>
    <submittedName>
        <fullName evidence="3">Uncharacterized protein</fullName>
    </submittedName>
</protein>
<dbReference type="Proteomes" id="UP000092321">
    <property type="component" value="Unassembled WGS sequence"/>
</dbReference>
<keyword evidence="1" id="KW-0175">Coiled coil</keyword>
<feature type="region of interest" description="Disordered" evidence="2">
    <location>
        <begin position="874"/>
        <end position="906"/>
    </location>
</feature>
<accession>A0A1B7TE39</accession>
<reference evidence="4" key="1">
    <citation type="journal article" date="2016" name="Proc. Natl. Acad. Sci. U.S.A.">
        <title>Comparative genomics of biotechnologically important yeasts.</title>
        <authorList>
            <person name="Riley R."/>
            <person name="Haridas S."/>
            <person name="Wolfe K.H."/>
            <person name="Lopes M.R."/>
            <person name="Hittinger C.T."/>
            <person name="Goeker M."/>
            <person name="Salamov A.A."/>
            <person name="Wisecaver J.H."/>
            <person name="Long T.M."/>
            <person name="Calvey C.H."/>
            <person name="Aerts A.L."/>
            <person name="Barry K.W."/>
            <person name="Choi C."/>
            <person name="Clum A."/>
            <person name="Coughlan A.Y."/>
            <person name="Deshpande S."/>
            <person name="Douglass A.P."/>
            <person name="Hanson S.J."/>
            <person name="Klenk H.-P."/>
            <person name="LaButti K.M."/>
            <person name="Lapidus A."/>
            <person name="Lindquist E.A."/>
            <person name="Lipzen A.M."/>
            <person name="Meier-Kolthoff J.P."/>
            <person name="Ohm R.A."/>
            <person name="Otillar R.P."/>
            <person name="Pangilinan J.L."/>
            <person name="Peng Y."/>
            <person name="Rokas A."/>
            <person name="Rosa C.A."/>
            <person name="Scheuner C."/>
            <person name="Sibirny A.A."/>
            <person name="Slot J.C."/>
            <person name="Stielow J.B."/>
            <person name="Sun H."/>
            <person name="Kurtzman C.P."/>
            <person name="Blackwell M."/>
            <person name="Grigoriev I.V."/>
            <person name="Jeffries T.W."/>
        </authorList>
    </citation>
    <scope>NUCLEOTIDE SEQUENCE [LARGE SCALE GENOMIC DNA]</scope>
    <source>
        <strain evidence="4">NRRL Y-1626</strain>
    </source>
</reference>
<evidence type="ECO:0000313" key="3">
    <source>
        <dbReference type="EMBL" id="OBA26935.1"/>
    </source>
</evidence>
<feature type="compositionally biased region" description="Polar residues" evidence="2">
    <location>
        <begin position="350"/>
        <end position="404"/>
    </location>
</feature>
<sequence>MNSANDENIVTIKLTLDNHNNNTVKVVKIDPITRLKLIKNKQDLKQQVIKKEEEEQESGIEKKEELLNKYKKIADQIDFLVKNNKSNTVNKITKNKKKTKTIKINKDDLIYDVSLFPNKDAKPKSSIINNVIIKDNNIVIDNINDENLKINISNIINREIEKSTQNSNLNSSIAASISTSSVNKIGSTFATPSSKVINFNTNNNSNLNGSVNKINNNNKKVSQDEEDHDDEGGRKKKRARIEESISNGKKVAFGISSISENEPKKTKEKPSTSLPNFAFGGTNPTATTNNSLPAFNLNNTQKEDTTTTTSSSTNINKQPTLSFANKATAEKPASESFNFGKKESEKKPVPSTTPSFNFGGSNPIETKPSQPVFSFGKSDNTPMTDNKVTSNVVGANTPPTFSFDSSSSEKKEEANTNNDNKKEPVNKSGFGLDLGVKKEDANKIPSFSFGSTNGTEKKKETKPSFNFGTAKKEESKPTFNFGTEKKENDTKPSFGFGTEKKENDTKPSFGFGTEKKENDTITKPNFGGVGNSVFEKTDNVPSRDKPTPAFSFGSASSTNNPPSRFNPGNTAPATTGVTSTTTTKPASRFDPTPVGDKLVSRFEAANNKPIMGLGSAANSDNKVPASTGFNVGGDKPASKPPVSTTFNFGSSASNGAVDAVSGAAPKSTFGLSSVSSSLTPSNSMKPSFNFGSTNNSNTDAKLTFGNTGPALGQAPNTNTKFNFGQAAPTNAPNAGILNSGFNFGSTNNNNTPGTNGSSFGTSQNNFASKPPINNISQPNPMLHKPVTGFNFGGSNNNTNSTGQLNFNLSDKFKSPTPPVPQMGAALSQQTSFNPSANLNFSFSNNNSASAVSPIGSSVSPQIQNPQNMMFGGFNQQQQQQQQPQQGGMNFGGSAPIGRRIAKLRRR</sequence>
<feature type="compositionally biased region" description="Basic and acidic residues" evidence="2">
    <location>
        <begin position="535"/>
        <end position="546"/>
    </location>
</feature>
<feature type="compositionally biased region" description="Polar residues" evidence="2">
    <location>
        <begin position="282"/>
        <end position="300"/>
    </location>
</feature>
<feature type="compositionally biased region" description="Low complexity" evidence="2">
    <location>
        <begin position="570"/>
        <end position="583"/>
    </location>
</feature>
<dbReference type="AlphaFoldDB" id="A0A1B7TE39"/>
<organism evidence="3 4">
    <name type="scientific">Hanseniaspora valbyensis NRRL Y-1626</name>
    <dbReference type="NCBI Taxonomy" id="766949"/>
    <lineage>
        <taxon>Eukaryota</taxon>
        <taxon>Fungi</taxon>
        <taxon>Dikarya</taxon>
        <taxon>Ascomycota</taxon>
        <taxon>Saccharomycotina</taxon>
        <taxon>Saccharomycetes</taxon>
        <taxon>Saccharomycodales</taxon>
        <taxon>Saccharomycodaceae</taxon>
        <taxon>Hanseniaspora</taxon>
    </lineage>
</organism>
<dbReference type="EMBL" id="LXPE01000012">
    <property type="protein sequence ID" value="OBA26935.1"/>
    <property type="molecule type" value="Genomic_DNA"/>
</dbReference>
<evidence type="ECO:0000256" key="1">
    <source>
        <dbReference type="SAM" id="Coils"/>
    </source>
</evidence>
<feature type="region of interest" description="Disordered" evidence="2">
    <location>
        <begin position="193"/>
        <end position="594"/>
    </location>
</feature>
<name>A0A1B7TE39_9ASCO</name>
<dbReference type="OrthoDB" id="3973326at2759"/>
<feature type="compositionally biased region" description="Polar residues" evidence="2">
    <location>
        <begin position="314"/>
        <end position="325"/>
    </location>
</feature>
<evidence type="ECO:0000313" key="4">
    <source>
        <dbReference type="Proteomes" id="UP000092321"/>
    </source>
</evidence>
<feature type="compositionally biased region" description="Low complexity" evidence="2">
    <location>
        <begin position="193"/>
        <end position="220"/>
    </location>
</feature>
<gene>
    <name evidence="3" type="ORF">HANVADRAFT_52719</name>
</gene>
<feature type="compositionally biased region" description="Low complexity" evidence="2">
    <location>
        <begin position="874"/>
        <end position="887"/>
    </location>
</feature>
<comment type="caution">
    <text evidence="3">The sequence shown here is derived from an EMBL/GenBank/DDBJ whole genome shotgun (WGS) entry which is preliminary data.</text>
</comment>
<evidence type="ECO:0000256" key="2">
    <source>
        <dbReference type="SAM" id="MobiDB-lite"/>
    </source>
</evidence>
<feature type="coiled-coil region" evidence="1">
    <location>
        <begin position="34"/>
        <end position="83"/>
    </location>
</feature>